<feature type="non-terminal residue" evidence="1">
    <location>
        <position position="1"/>
    </location>
</feature>
<reference evidence="1" key="1">
    <citation type="submission" date="2018-06" db="EMBL/GenBank/DDBJ databases">
        <authorList>
            <person name="Zhirakovskaya E."/>
        </authorList>
    </citation>
    <scope>NUCLEOTIDE SEQUENCE</scope>
</reference>
<name>A0A3B0V056_9ZZZZ</name>
<dbReference type="EMBL" id="UOEU01000038">
    <property type="protein sequence ID" value="VAW30249.1"/>
    <property type="molecule type" value="Genomic_DNA"/>
</dbReference>
<sequence length="26" mass="2838">PLSQVQERILVLLGLPTTLYTDLAIA</sequence>
<proteinExistence type="predicted"/>
<evidence type="ECO:0000313" key="1">
    <source>
        <dbReference type="EMBL" id="VAW30249.1"/>
    </source>
</evidence>
<gene>
    <name evidence="1" type="ORF">MNBD_CHLOROFLEXI01-3938</name>
</gene>
<dbReference type="AlphaFoldDB" id="A0A3B0V056"/>
<accession>A0A3B0V056</accession>
<organism evidence="1">
    <name type="scientific">hydrothermal vent metagenome</name>
    <dbReference type="NCBI Taxonomy" id="652676"/>
    <lineage>
        <taxon>unclassified sequences</taxon>
        <taxon>metagenomes</taxon>
        <taxon>ecological metagenomes</taxon>
    </lineage>
</organism>
<protein>
    <submittedName>
        <fullName evidence="1">Uncharacterized protein</fullName>
    </submittedName>
</protein>